<evidence type="ECO:0000313" key="2">
    <source>
        <dbReference type="EMBL" id="MDI5934586.1"/>
    </source>
</evidence>
<keyword evidence="3" id="KW-1185">Reference proteome</keyword>
<sequence>MKPLARVILRMLSRPATLVAVSGIMAAFTLLYLWLTGDIAEGGTGDWQAAFPAWARAFEARGPFQFEPVGLIGLGPLVWTFSPFNTLIAATMGLLVGLNVVAGWWLWRTPRQCGLGGTSTGLLGAIPALLAGGACCAPMVLIWLGLPIAGGLASLTPLLVPVALLLLVAGLWLSLRRLVGHVSPTDVPAPRSRTP</sequence>
<organism evidence="2 3">
    <name type="scientific">Halomonas kalidii</name>
    <dbReference type="NCBI Taxonomy" id="3043293"/>
    <lineage>
        <taxon>Bacteria</taxon>
        <taxon>Pseudomonadati</taxon>
        <taxon>Pseudomonadota</taxon>
        <taxon>Gammaproteobacteria</taxon>
        <taxon>Oceanospirillales</taxon>
        <taxon>Halomonadaceae</taxon>
        <taxon>Halomonas</taxon>
    </lineage>
</organism>
<dbReference type="RefSeq" id="WP_282722064.1">
    <property type="nucleotide sequence ID" value="NZ_JASCQO010000038.1"/>
</dbReference>
<feature type="transmembrane region" description="Helical" evidence="1">
    <location>
        <begin position="119"/>
        <end position="146"/>
    </location>
</feature>
<evidence type="ECO:0000313" key="3">
    <source>
        <dbReference type="Proteomes" id="UP001244242"/>
    </source>
</evidence>
<keyword evidence="1" id="KW-0812">Transmembrane</keyword>
<reference evidence="2 3" key="1">
    <citation type="submission" date="2023-04" db="EMBL/GenBank/DDBJ databases">
        <title>Halomonas strains isolated from rhizosphere soil.</title>
        <authorList>
            <person name="Xu L."/>
            <person name="Sun J.-Q."/>
        </authorList>
    </citation>
    <scope>NUCLEOTIDE SEQUENCE [LARGE SCALE GENOMIC DNA]</scope>
    <source>
        <strain evidence="2 3">LN1S58</strain>
    </source>
</reference>
<dbReference type="Proteomes" id="UP001244242">
    <property type="component" value="Unassembled WGS sequence"/>
</dbReference>
<feature type="transmembrane region" description="Helical" evidence="1">
    <location>
        <begin position="87"/>
        <end position="107"/>
    </location>
</feature>
<name>A0ABT6VKV5_9GAMM</name>
<feature type="transmembrane region" description="Helical" evidence="1">
    <location>
        <begin position="152"/>
        <end position="173"/>
    </location>
</feature>
<proteinExistence type="predicted"/>
<evidence type="ECO:0000256" key="1">
    <source>
        <dbReference type="SAM" id="Phobius"/>
    </source>
</evidence>
<feature type="transmembrane region" description="Helical" evidence="1">
    <location>
        <begin position="12"/>
        <end position="35"/>
    </location>
</feature>
<comment type="caution">
    <text evidence="2">The sequence shown here is derived from an EMBL/GenBank/DDBJ whole genome shotgun (WGS) entry which is preliminary data.</text>
</comment>
<accession>A0ABT6VKV5</accession>
<gene>
    <name evidence="2" type="ORF">QLQ84_12395</name>
</gene>
<keyword evidence="1" id="KW-0472">Membrane</keyword>
<keyword evidence="1" id="KW-1133">Transmembrane helix</keyword>
<protein>
    <submittedName>
        <fullName evidence="2">Uncharacterized protein</fullName>
    </submittedName>
</protein>
<dbReference type="EMBL" id="JASCQO010000038">
    <property type="protein sequence ID" value="MDI5934586.1"/>
    <property type="molecule type" value="Genomic_DNA"/>
</dbReference>